<protein>
    <submittedName>
        <fullName evidence="1">Uncharacterized protein</fullName>
    </submittedName>
</protein>
<reference evidence="1" key="1">
    <citation type="thesis" date="2020" institute="ProQuest LLC" country="789 East Eisenhower Parkway, Ann Arbor, MI, USA">
        <title>Comparative Genomics and Chromosome Evolution.</title>
        <authorList>
            <person name="Mudd A.B."/>
        </authorList>
    </citation>
    <scope>NUCLEOTIDE SEQUENCE</scope>
    <source>
        <strain evidence="1">237g6f4</strain>
        <tissue evidence="1">Blood</tissue>
    </source>
</reference>
<sequence length="94" mass="10599">MLHSSSMSFIFLDSSSFCISSFWINSDSDDDSSISCLEISLKILFSRLSRRLLRSINRTVTFLVSPDAFSSTFLLCSSRLWTFSSVSSLVMISF</sequence>
<organism evidence="1 2">
    <name type="scientific">Engystomops pustulosus</name>
    <name type="common">Tungara frog</name>
    <name type="synonym">Physalaemus pustulosus</name>
    <dbReference type="NCBI Taxonomy" id="76066"/>
    <lineage>
        <taxon>Eukaryota</taxon>
        <taxon>Metazoa</taxon>
        <taxon>Chordata</taxon>
        <taxon>Craniata</taxon>
        <taxon>Vertebrata</taxon>
        <taxon>Euteleostomi</taxon>
        <taxon>Amphibia</taxon>
        <taxon>Batrachia</taxon>
        <taxon>Anura</taxon>
        <taxon>Neobatrachia</taxon>
        <taxon>Hyloidea</taxon>
        <taxon>Leptodactylidae</taxon>
        <taxon>Leiuperinae</taxon>
        <taxon>Engystomops</taxon>
    </lineage>
</organism>
<accession>A0AAV6ZD20</accession>
<dbReference type="AlphaFoldDB" id="A0AAV6ZD20"/>
<keyword evidence="2" id="KW-1185">Reference proteome</keyword>
<evidence type="ECO:0000313" key="1">
    <source>
        <dbReference type="EMBL" id="KAG8545252.1"/>
    </source>
</evidence>
<dbReference type="Proteomes" id="UP000824782">
    <property type="component" value="Unassembled WGS sequence"/>
</dbReference>
<proteinExistence type="predicted"/>
<evidence type="ECO:0000313" key="2">
    <source>
        <dbReference type="Proteomes" id="UP000824782"/>
    </source>
</evidence>
<dbReference type="EMBL" id="WNYA01001730">
    <property type="protein sequence ID" value="KAG8545252.1"/>
    <property type="molecule type" value="Genomic_DNA"/>
</dbReference>
<comment type="caution">
    <text evidence="1">The sequence shown here is derived from an EMBL/GenBank/DDBJ whole genome shotgun (WGS) entry which is preliminary data.</text>
</comment>
<gene>
    <name evidence="1" type="ORF">GDO81_021198</name>
</gene>
<name>A0AAV6ZD20_ENGPU</name>